<dbReference type="RefSeq" id="WP_015359146.1">
    <property type="nucleotide sequence ID" value="NZ_CP014672.1"/>
</dbReference>
<dbReference type="PRINTS" id="PR00502">
    <property type="entry name" value="NUDIXFAMILY"/>
</dbReference>
<dbReference type="InterPro" id="IPR020084">
    <property type="entry name" value="NUDIX_hydrolase_CS"/>
</dbReference>
<dbReference type="PANTHER" id="PTHR11839:SF18">
    <property type="entry name" value="NUDIX HYDROLASE DOMAIN-CONTAINING PROTEIN"/>
    <property type="match status" value="1"/>
</dbReference>
<comment type="similarity">
    <text evidence="3">Belongs to the Nudix hydrolase family.</text>
</comment>
<dbReference type="InterPro" id="IPR000086">
    <property type="entry name" value="NUDIX_hydrolase_dom"/>
</dbReference>
<dbReference type="EMBL" id="CP014672">
    <property type="protein sequence ID" value="ANW98827.1"/>
    <property type="molecule type" value="Genomic_DNA"/>
</dbReference>
<evidence type="ECO:0000256" key="2">
    <source>
        <dbReference type="ARBA" id="ARBA00022801"/>
    </source>
</evidence>
<dbReference type="GO" id="GO:0005829">
    <property type="term" value="C:cytosol"/>
    <property type="evidence" value="ECO:0007669"/>
    <property type="project" value="TreeGrafter"/>
</dbReference>
<dbReference type="InterPro" id="IPR015797">
    <property type="entry name" value="NUDIX_hydrolase-like_dom_sf"/>
</dbReference>
<reference evidence="5 6" key="1">
    <citation type="submission" date="2016-02" db="EMBL/GenBank/DDBJ databases">
        <title>Comparison of Clostridium stercorarium subspecies using comparative genomics and transcriptomics.</title>
        <authorList>
            <person name="Schellenberg J."/>
            <person name="Thallinger G."/>
            <person name="Levin D.B."/>
            <person name="Zhang X."/>
            <person name="Alvare G."/>
            <person name="Fristensky B."/>
            <person name="Sparling R."/>
        </authorList>
    </citation>
    <scope>NUCLEOTIDE SEQUENCE [LARGE SCALE GENOMIC DNA]</scope>
    <source>
        <strain evidence="5 6">DSM 2910</strain>
    </source>
</reference>
<dbReference type="AlphaFoldDB" id="A0A1B1YDJ8"/>
<evidence type="ECO:0000256" key="3">
    <source>
        <dbReference type="RuleBase" id="RU003476"/>
    </source>
</evidence>
<dbReference type="PROSITE" id="PS00893">
    <property type="entry name" value="NUDIX_BOX"/>
    <property type="match status" value="1"/>
</dbReference>
<evidence type="ECO:0000313" key="5">
    <source>
        <dbReference type="EMBL" id="ANW98827.1"/>
    </source>
</evidence>
<dbReference type="FunFam" id="3.90.79.10:FF:000024">
    <property type="entry name" value="ADP-ribose pyrophosphatase"/>
    <property type="match status" value="1"/>
</dbReference>
<dbReference type="Proteomes" id="UP000092971">
    <property type="component" value="Chromosome"/>
</dbReference>
<protein>
    <submittedName>
        <fullName evidence="5">ADP-ribose pyrophosphatase</fullName>
    </submittedName>
</protein>
<evidence type="ECO:0000313" key="6">
    <source>
        <dbReference type="Proteomes" id="UP000092971"/>
    </source>
</evidence>
<feature type="domain" description="Nudix hydrolase" evidence="4">
    <location>
        <begin position="39"/>
        <end position="168"/>
    </location>
</feature>
<evidence type="ECO:0000256" key="1">
    <source>
        <dbReference type="ARBA" id="ARBA00001946"/>
    </source>
</evidence>
<evidence type="ECO:0000259" key="4">
    <source>
        <dbReference type="PROSITE" id="PS51462"/>
    </source>
</evidence>
<name>A0A1B1YDJ8_THEST</name>
<dbReference type="OrthoDB" id="9806150at2"/>
<dbReference type="GO" id="GO:0006753">
    <property type="term" value="P:nucleoside phosphate metabolic process"/>
    <property type="evidence" value="ECO:0007669"/>
    <property type="project" value="TreeGrafter"/>
</dbReference>
<dbReference type="Gene3D" id="3.90.79.10">
    <property type="entry name" value="Nucleoside Triphosphate Pyrophosphohydrolase"/>
    <property type="match status" value="1"/>
</dbReference>
<gene>
    <name evidence="5" type="ORF">CSTERTH_07215</name>
</gene>
<dbReference type="GO" id="GO:0019693">
    <property type="term" value="P:ribose phosphate metabolic process"/>
    <property type="evidence" value="ECO:0007669"/>
    <property type="project" value="TreeGrafter"/>
</dbReference>
<keyword evidence="2 3" id="KW-0378">Hydrolase</keyword>
<dbReference type="InterPro" id="IPR020476">
    <property type="entry name" value="Nudix_hydrolase"/>
</dbReference>
<accession>A0A1B1YDJ8</accession>
<comment type="cofactor">
    <cofactor evidence="1">
        <name>Mg(2+)</name>
        <dbReference type="ChEBI" id="CHEBI:18420"/>
    </cofactor>
</comment>
<proteinExistence type="inferred from homology"/>
<dbReference type="PROSITE" id="PS51462">
    <property type="entry name" value="NUDIX"/>
    <property type="match status" value="1"/>
</dbReference>
<dbReference type="GO" id="GO:0016462">
    <property type="term" value="F:pyrophosphatase activity"/>
    <property type="evidence" value="ECO:0007669"/>
    <property type="project" value="UniProtKB-ARBA"/>
</dbReference>
<dbReference type="CDD" id="cd03424">
    <property type="entry name" value="NUDIX_ADPRase_Nudt5_UGPPase_Nudt14"/>
    <property type="match status" value="1"/>
</dbReference>
<dbReference type="Pfam" id="PF00293">
    <property type="entry name" value="NUDIX"/>
    <property type="match status" value="1"/>
</dbReference>
<sequence>MNYYEKTIKEERKYTGNIINVDRVTVILPNGKESTRDVVRHPGAAVILPITENWEILMVEQYRKPCEMISLELPAGKLDSGEPPEECAKRELQEETGFVAGKLTKVLTIHSTPGFSDEVLHMFVATDLVEKKANPDEDEFISCKKYKIPELISMIEKGEITDAKTIIGIFLADRIKKGEYKIS</sequence>
<dbReference type="SUPFAM" id="SSF55811">
    <property type="entry name" value="Nudix"/>
    <property type="match status" value="1"/>
</dbReference>
<organism evidence="5 6">
    <name type="scientific">Thermoclostridium stercorarium subsp. thermolacticum DSM 2910</name>
    <dbReference type="NCBI Taxonomy" id="1121336"/>
    <lineage>
        <taxon>Bacteria</taxon>
        <taxon>Bacillati</taxon>
        <taxon>Bacillota</taxon>
        <taxon>Clostridia</taxon>
        <taxon>Eubacteriales</taxon>
        <taxon>Oscillospiraceae</taxon>
        <taxon>Thermoclostridium</taxon>
    </lineage>
</organism>
<dbReference type="PANTHER" id="PTHR11839">
    <property type="entry name" value="UDP/ADP-SUGAR PYROPHOSPHATASE"/>
    <property type="match status" value="1"/>
</dbReference>